<dbReference type="InterPro" id="IPR040921">
    <property type="entry name" value="Peptidase_S66C"/>
</dbReference>
<evidence type="ECO:0000256" key="2">
    <source>
        <dbReference type="ARBA" id="ARBA00022645"/>
    </source>
</evidence>
<evidence type="ECO:0000256" key="4">
    <source>
        <dbReference type="ARBA" id="ARBA00022801"/>
    </source>
</evidence>
<comment type="caution">
    <text evidence="8">The sequence shown here is derived from an EMBL/GenBank/DDBJ whole genome shotgun (WGS) entry which is preliminary data.</text>
</comment>
<dbReference type="SUPFAM" id="SSF52317">
    <property type="entry name" value="Class I glutamine amidotransferase-like"/>
    <property type="match status" value="1"/>
</dbReference>
<evidence type="ECO:0000256" key="1">
    <source>
        <dbReference type="ARBA" id="ARBA00010233"/>
    </source>
</evidence>
<dbReference type="Gene3D" id="3.40.50.10740">
    <property type="entry name" value="Class I glutamine amidotransferase-like"/>
    <property type="match status" value="1"/>
</dbReference>
<keyword evidence="2" id="KW-0121">Carboxypeptidase</keyword>
<protein>
    <submittedName>
        <fullName evidence="8">LD-carboxypeptidase</fullName>
    </submittedName>
</protein>
<accession>A0ABX0H4M3</accession>
<name>A0ABX0H4M3_9BACT</name>
<comment type="similarity">
    <text evidence="1">Belongs to the peptidase S66 family.</text>
</comment>
<dbReference type="InterPro" id="IPR027461">
    <property type="entry name" value="Carboxypeptidase_A_C_sf"/>
</dbReference>
<dbReference type="PANTHER" id="PTHR30237:SF2">
    <property type="entry name" value="MUREIN TETRAPEPTIDE CARBOXYPEPTIDASE"/>
    <property type="match status" value="1"/>
</dbReference>
<dbReference type="EMBL" id="JAANYN010000001">
    <property type="protein sequence ID" value="NHE55412.1"/>
    <property type="molecule type" value="Genomic_DNA"/>
</dbReference>
<dbReference type="Gene3D" id="3.50.30.60">
    <property type="entry name" value="LD-carboxypeptidase A C-terminal domain-like"/>
    <property type="match status" value="1"/>
</dbReference>
<dbReference type="InterPro" id="IPR027478">
    <property type="entry name" value="LdcA_N"/>
</dbReference>
<evidence type="ECO:0000259" key="6">
    <source>
        <dbReference type="Pfam" id="PF02016"/>
    </source>
</evidence>
<dbReference type="RefSeq" id="WP_166142301.1">
    <property type="nucleotide sequence ID" value="NZ_JAANYN010000001.1"/>
</dbReference>
<evidence type="ECO:0000259" key="7">
    <source>
        <dbReference type="Pfam" id="PF17676"/>
    </source>
</evidence>
<dbReference type="Pfam" id="PF02016">
    <property type="entry name" value="Peptidase_S66"/>
    <property type="match status" value="1"/>
</dbReference>
<keyword evidence="5" id="KW-0720">Serine protease</keyword>
<organism evidence="8 9">
    <name type="scientific">Cyclobacterium plantarum</name>
    <dbReference type="NCBI Taxonomy" id="2716263"/>
    <lineage>
        <taxon>Bacteria</taxon>
        <taxon>Pseudomonadati</taxon>
        <taxon>Bacteroidota</taxon>
        <taxon>Cytophagia</taxon>
        <taxon>Cytophagales</taxon>
        <taxon>Cyclobacteriaceae</taxon>
        <taxon>Cyclobacterium</taxon>
    </lineage>
</organism>
<dbReference type="Pfam" id="PF17676">
    <property type="entry name" value="Peptidase_S66C"/>
    <property type="match status" value="1"/>
</dbReference>
<evidence type="ECO:0000313" key="8">
    <source>
        <dbReference type="EMBL" id="NHE55412.1"/>
    </source>
</evidence>
<gene>
    <name evidence="8" type="ORF">G9Q97_01140</name>
</gene>
<evidence type="ECO:0000313" key="9">
    <source>
        <dbReference type="Proteomes" id="UP000649799"/>
    </source>
</evidence>
<dbReference type="InterPro" id="IPR003507">
    <property type="entry name" value="S66_fam"/>
</dbReference>
<dbReference type="InterPro" id="IPR029062">
    <property type="entry name" value="Class_I_gatase-like"/>
</dbReference>
<dbReference type="PANTHER" id="PTHR30237">
    <property type="entry name" value="MURAMOYLTETRAPEPTIDE CARBOXYPEPTIDASE"/>
    <property type="match status" value="1"/>
</dbReference>
<dbReference type="CDD" id="cd07025">
    <property type="entry name" value="Peptidase_S66"/>
    <property type="match status" value="1"/>
</dbReference>
<keyword evidence="4" id="KW-0378">Hydrolase</keyword>
<evidence type="ECO:0000256" key="5">
    <source>
        <dbReference type="ARBA" id="ARBA00022825"/>
    </source>
</evidence>
<dbReference type="SUPFAM" id="SSF141986">
    <property type="entry name" value="LD-carboxypeptidase A C-terminal domain-like"/>
    <property type="match status" value="1"/>
</dbReference>
<feature type="domain" description="LD-carboxypeptidase N-terminal" evidence="6">
    <location>
        <begin position="45"/>
        <end position="162"/>
    </location>
</feature>
<sequence>MKKRQFIKSLGLGLGIVPFTGFTTTNKPINPDTLLPKKLQPGDRVGLVSPSAATADIMEFTFAKEALEALGLKVVEGKYLSERRGHLAGSDAERAADLNDMFGNKKIKAVVCIRGGSGAARILPLLNYELIKKNPKPIMGYSDITALHNAINAQTGLITFHGPNGSGSWNSFNADQFRTVFFGTGGTITYKNELEETDDLVIKKNRIRTIHPGKAEGDLVGGNLTVLTALAGSPYLPDFKNKILFLEDIGEEPYRIDRMMSTLMLMGVFREIRGFVFGQCTDCDPSGGYGNLTLDQILDDYLLPHKIPAFRGAMIGHVPKQFLLPFGAKMSMDANQGILETRGAIFQ</sequence>
<reference evidence="8 9" key="1">
    <citation type="submission" date="2020-03" db="EMBL/GenBank/DDBJ databases">
        <title>Cyclobacterium plantarum sp. nov., a marine bacterium isolated from a coastal-marine wetland.</title>
        <authorList>
            <person name="Sanchez-Porro C."/>
            <person name="Ventosa A."/>
            <person name="Amoozegar M."/>
        </authorList>
    </citation>
    <scope>NUCLEOTIDE SEQUENCE [LARGE SCALE GENOMIC DNA]</scope>
    <source>
        <strain evidence="8 9">GBPx2</strain>
    </source>
</reference>
<dbReference type="Proteomes" id="UP000649799">
    <property type="component" value="Unassembled WGS sequence"/>
</dbReference>
<dbReference type="InterPro" id="IPR040449">
    <property type="entry name" value="Peptidase_S66_N"/>
</dbReference>
<proteinExistence type="inferred from homology"/>
<evidence type="ECO:0000256" key="3">
    <source>
        <dbReference type="ARBA" id="ARBA00022670"/>
    </source>
</evidence>
<keyword evidence="3" id="KW-0645">Protease</keyword>
<dbReference type="PIRSF" id="PIRSF028757">
    <property type="entry name" value="LD-carboxypeptidase"/>
    <property type="match status" value="1"/>
</dbReference>
<keyword evidence="9" id="KW-1185">Reference proteome</keyword>
<feature type="domain" description="LD-carboxypeptidase C-terminal" evidence="7">
    <location>
        <begin position="216"/>
        <end position="331"/>
    </location>
</feature>